<feature type="transmembrane region" description="Helical" evidence="2">
    <location>
        <begin position="53"/>
        <end position="74"/>
    </location>
</feature>
<feature type="compositionally biased region" description="Acidic residues" evidence="1">
    <location>
        <begin position="296"/>
        <end position="305"/>
    </location>
</feature>
<feature type="region of interest" description="Disordered" evidence="1">
    <location>
        <begin position="605"/>
        <end position="708"/>
    </location>
</feature>
<comment type="caution">
    <text evidence="3">The sequence shown here is derived from an EMBL/GenBank/DDBJ whole genome shotgun (WGS) entry which is preliminary data.</text>
</comment>
<feature type="compositionally biased region" description="Polar residues" evidence="1">
    <location>
        <begin position="234"/>
        <end position="247"/>
    </location>
</feature>
<feature type="compositionally biased region" description="Low complexity" evidence="1">
    <location>
        <begin position="607"/>
        <end position="617"/>
    </location>
</feature>
<feature type="compositionally biased region" description="Basic and acidic residues" evidence="1">
    <location>
        <begin position="441"/>
        <end position="453"/>
    </location>
</feature>
<dbReference type="AlphaFoldDB" id="A0AAE0ISU2"/>
<reference evidence="3" key="2">
    <citation type="submission" date="2023-06" db="EMBL/GenBank/DDBJ databases">
        <authorList>
            <consortium name="Lawrence Berkeley National Laboratory"/>
            <person name="Haridas S."/>
            <person name="Hensen N."/>
            <person name="Bonometti L."/>
            <person name="Westerberg I."/>
            <person name="Brannstrom I.O."/>
            <person name="Guillou S."/>
            <person name="Cros-Aarteil S."/>
            <person name="Calhoun S."/>
            <person name="Kuo A."/>
            <person name="Mondo S."/>
            <person name="Pangilinan J."/>
            <person name="Riley R."/>
            <person name="Labutti K."/>
            <person name="Andreopoulos B."/>
            <person name="Lipzen A."/>
            <person name="Chen C."/>
            <person name="Yanf M."/>
            <person name="Daum C."/>
            <person name="Ng V."/>
            <person name="Clum A."/>
            <person name="Steindorff A."/>
            <person name="Ohm R."/>
            <person name="Martin F."/>
            <person name="Silar P."/>
            <person name="Natvig D."/>
            <person name="Lalanne C."/>
            <person name="Gautier V."/>
            <person name="Ament-Velasquez S.L."/>
            <person name="Kruys A."/>
            <person name="Hutchinson M.I."/>
            <person name="Powell A.J."/>
            <person name="Barry K."/>
            <person name="Miller A.N."/>
            <person name="Grigoriev I.V."/>
            <person name="Debuchy R."/>
            <person name="Gladieux P."/>
            <person name="Thoren M.H."/>
            <person name="Johannesson H."/>
        </authorList>
    </citation>
    <scope>NUCLEOTIDE SEQUENCE</scope>
    <source>
        <strain evidence="3">CBS 118394</strain>
    </source>
</reference>
<feature type="compositionally biased region" description="Polar residues" evidence="1">
    <location>
        <begin position="428"/>
        <end position="440"/>
    </location>
</feature>
<proteinExistence type="predicted"/>
<feature type="compositionally biased region" description="Low complexity" evidence="1">
    <location>
        <begin position="210"/>
        <end position="222"/>
    </location>
</feature>
<feature type="compositionally biased region" description="Low complexity" evidence="1">
    <location>
        <begin position="361"/>
        <end position="372"/>
    </location>
</feature>
<keyword evidence="2" id="KW-1133">Transmembrane helix</keyword>
<gene>
    <name evidence="3" type="ORF">B0H66DRAFT_586362</name>
</gene>
<feature type="transmembrane region" description="Helical" evidence="2">
    <location>
        <begin position="146"/>
        <end position="169"/>
    </location>
</feature>
<keyword evidence="2" id="KW-0812">Transmembrane</keyword>
<keyword evidence="4" id="KW-1185">Reference proteome</keyword>
<feature type="region of interest" description="Disordered" evidence="1">
    <location>
        <begin position="187"/>
        <end position="459"/>
    </location>
</feature>
<organism evidence="3 4">
    <name type="scientific">Apodospora peruviana</name>
    <dbReference type="NCBI Taxonomy" id="516989"/>
    <lineage>
        <taxon>Eukaryota</taxon>
        <taxon>Fungi</taxon>
        <taxon>Dikarya</taxon>
        <taxon>Ascomycota</taxon>
        <taxon>Pezizomycotina</taxon>
        <taxon>Sordariomycetes</taxon>
        <taxon>Sordariomycetidae</taxon>
        <taxon>Sordariales</taxon>
        <taxon>Lasiosphaeriaceae</taxon>
        <taxon>Apodospora</taxon>
    </lineage>
</organism>
<feature type="region of interest" description="Disordered" evidence="1">
    <location>
        <begin position="499"/>
        <end position="559"/>
    </location>
</feature>
<dbReference type="EMBL" id="JAUEDM010000001">
    <property type="protein sequence ID" value="KAK3329931.1"/>
    <property type="molecule type" value="Genomic_DNA"/>
</dbReference>
<reference evidence="3" key="1">
    <citation type="journal article" date="2023" name="Mol. Phylogenet. Evol.">
        <title>Genome-scale phylogeny and comparative genomics of the fungal order Sordariales.</title>
        <authorList>
            <person name="Hensen N."/>
            <person name="Bonometti L."/>
            <person name="Westerberg I."/>
            <person name="Brannstrom I.O."/>
            <person name="Guillou S."/>
            <person name="Cros-Aarteil S."/>
            <person name="Calhoun S."/>
            <person name="Haridas S."/>
            <person name="Kuo A."/>
            <person name="Mondo S."/>
            <person name="Pangilinan J."/>
            <person name="Riley R."/>
            <person name="LaButti K."/>
            <person name="Andreopoulos B."/>
            <person name="Lipzen A."/>
            <person name="Chen C."/>
            <person name="Yan M."/>
            <person name="Daum C."/>
            <person name="Ng V."/>
            <person name="Clum A."/>
            <person name="Steindorff A."/>
            <person name="Ohm R.A."/>
            <person name="Martin F."/>
            <person name="Silar P."/>
            <person name="Natvig D.O."/>
            <person name="Lalanne C."/>
            <person name="Gautier V."/>
            <person name="Ament-Velasquez S.L."/>
            <person name="Kruys A."/>
            <person name="Hutchinson M.I."/>
            <person name="Powell A.J."/>
            <person name="Barry K."/>
            <person name="Miller A.N."/>
            <person name="Grigoriev I.V."/>
            <person name="Debuchy R."/>
            <person name="Gladieux P."/>
            <person name="Hiltunen Thoren M."/>
            <person name="Johannesson H."/>
        </authorList>
    </citation>
    <scope>NUCLEOTIDE SEQUENCE</scope>
    <source>
        <strain evidence="3">CBS 118394</strain>
    </source>
</reference>
<evidence type="ECO:0000313" key="3">
    <source>
        <dbReference type="EMBL" id="KAK3329931.1"/>
    </source>
</evidence>
<evidence type="ECO:0000256" key="2">
    <source>
        <dbReference type="SAM" id="Phobius"/>
    </source>
</evidence>
<feature type="transmembrane region" description="Helical" evidence="2">
    <location>
        <begin position="21"/>
        <end position="47"/>
    </location>
</feature>
<dbReference type="Proteomes" id="UP001283341">
    <property type="component" value="Unassembled WGS sequence"/>
</dbReference>
<evidence type="ECO:0000256" key="1">
    <source>
        <dbReference type="SAM" id="MobiDB-lite"/>
    </source>
</evidence>
<feature type="compositionally biased region" description="Basic and acidic residues" evidence="1">
    <location>
        <begin position="313"/>
        <end position="329"/>
    </location>
</feature>
<evidence type="ECO:0000313" key="4">
    <source>
        <dbReference type="Proteomes" id="UP001283341"/>
    </source>
</evidence>
<name>A0AAE0ISU2_9PEZI</name>
<keyword evidence="2" id="KW-0472">Membrane</keyword>
<feature type="transmembrane region" description="Helical" evidence="2">
    <location>
        <begin position="86"/>
        <end position="107"/>
    </location>
</feature>
<sequence>MAPLRDTMSLRPQGFYGYAFVFARTLEIMALVAILGLLGNFIFMLTTSKQNPAASLVVALIITSFAILWTSLSWNGYSKRYLPYRATWIVDILFLIPFATFTVLLGLPLSTATCSELGNNSFTLDVPAGGRLNFTGQGQAACVRLFGVWGLLMGVCALFGISALSAGFLQLGERRLALEVQNAREGAGGGGYYPQQAPGQMELGDFQGPKSQKSWDSVSSSDGGARNDPYPSIIVNNVSRKLSTRGPSPSPYYRSESAMSNERTAPGPTSRYDGIKRAGLPSSVKMPPGSRSLDPRDDDYDDDAELAWPRQMARTERRYPKDYDDDGKQRQKGSKSANGSPEIGLGLGGVLRTSPPPLSPTTPATAVRATRPSGQRILTIKTGGLLGSSLKNESSTRSSRWRRKRNVHNGGGEESAISPAGTIPIALSLSTLPPSSNKTTKTPDTEPKRRGAAAEDNDIYTLPSTTYSIKTTPETNNTPIKKSLPIPKTLTGMADAYLDRYNGSKTKPRDRARTRTGGDDDNRQTSFENIPVSPLSPLLGDMRQQQETNSKKTAKPLLPTTTYDAKAASIKKPVFGGSSGGGGYLLRSIRDSILPQPQQAEVVDLEAAAPGASGSSSKRNRGGGGGNRITRMLSRRETAAKTEDDEDGDGGGGGWWDLFLPSAMDSTVKPPPVPPKRTEEEIAAAAVGKWRRPGRSVDGPEYDPRNMI</sequence>
<accession>A0AAE0ISU2</accession>
<protein>
    <submittedName>
        <fullName evidence="3">Uncharacterized protein</fullName>
    </submittedName>
</protein>
<feature type="compositionally biased region" description="Basic and acidic residues" evidence="1">
    <location>
        <begin position="507"/>
        <end position="523"/>
    </location>
</feature>